<name>A0ABQ0GKV3_9PEZI</name>
<keyword evidence="3" id="KW-1185">Reference proteome</keyword>
<dbReference type="EMBL" id="BAAFSV010000005">
    <property type="protein sequence ID" value="GAB1318387.1"/>
    <property type="molecule type" value="Genomic_DNA"/>
</dbReference>
<accession>A0ABQ0GKV3</accession>
<proteinExistence type="predicted"/>
<evidence type="ECO:0000256" key="1">
    <source>
        <dbReference type="SAM" id="MobiDB-lite"/>
    </source>
</evidence>
<dbReference type="InterPro" id="IPR011333">
    <property type="entry name" value="SKP1/BTB/POZ_sf"/>
</dbReference>
<reference evidence="2 3" key="1">
    <citation type="submission" date="2024-09" db="EMBL/GenBank/DDBJ databases">
        <title>Itraconazole resistance in Madurella fahalii resulting from another homologue of gene encoding cytochrome P450 14-alpha sterol demethylase (CYP51).</title>
        <authorList>
            <person name="Yoshioka I."/>
            <person name="Fahal A.H."/>
            <person name="Kaneko S."/>
            <person name="Yaguchi T."/>
        </authorList>
    </citation>
    <scope>NUCLEOTIDE SEQUENCE [LARGE SCALE GENOMIC DNA]</scope>
    <source>
        <strain evidence="2 3">IFM 68171</strain>
    </source>
</reference>
<sequence>MGPSTTFREEETPAAYWAGGDGQGVRVGDDVSPFASRVVELQFGSGFPLTVHQAFILRSPKLALLCGPSTKTIRLCDVSGNAGHALVQYLYTDSLETLDCVGAACTVNRELARLKTTFEAYSVARTYGLEGLEELARAQIELLAAQFDPFTLIDVVKETYPTPIGDDAWFPQYIRSRIKAAFRNPSTLLRAEWPPDFSSGASVVKVLLGCVLEVYVDMLESLSGGDGVAIDPPTPVTDGSFEQVIRGSTVKAKDHVDMPDGQLPEHTSHPGRLYTPLIDRRFPEEKVDSCTGACEPALDSETHAAQRSPVSMAESVYQLAPEPSVQQLREFFTKLMERRRPEPVTEAAPVVELTPETTREPVVDTNFGPEPNTDSTPQAGDSQGVRGVRTRKGKVRNALHPWRLQHGSLM</sequence>
<dbReference type="PANTHER" id="PTHR37538:SF1">
    <property type="entry name" value="BTB DOMAIN-CONTAINING PROTEIN"/>
    <property type="match status" value="1"/>
</dbReference>
<feature type="compositionally biased region" description="Polar residues" evidence="1">
    <location>
        <begin position="372"/>
        <end position="381"/>
    </location>
</feature>
<evidence type="ECO:0000313" key="3">
    <source>
        <dbReference type="Proteomes" id="UP001628179"/>
    </source>
</evidence>
<protein>
    <recommendedName>
        <fullName evidence="4">BTB domain-containing protein</fullName>
    </recommendedName>
</protein>
<comment type="caution">
    <text evidence="2">The sequence shown here is derived from an EMBL/GenBank/DDBJ whole genome shotgun (WGS) entry which is preliminary data.</text>
</comment>
<dbReference type="Proteomes" id="UP001628179">
    <property type="component" value="Unassembled WGS sequence"/>
</dbReference>
<gene>
    <name evidence="2" type="ORF">MFIFM68171_08597</name>
</gene>
<evidence type="ECO:0000313" key="2">
    <source>
        <dbReference type="EMBL" id="GAB1318387.1"/>
    </source>
</evidence>
<feature type="region of interest" description="Disordered" evidence="1">
    <location>
        <begin position="254"/>
        <end position="273"/>
    </location>
</feature>
<organism evidence="2 3">
    <name type="scientific">Madurella fahalii</name>
    <dbReference type="NCBI Taxonomy" id="1157608"/>
    <lineage>
        <taxon>Eukaryota</taxon>
        <taxon>Fungi</taxon>
        <taxon>Dikarya</taxon>
        <taxon>Ascomycota</taxon>
        <taxon>Pezizomycotina</taxon>
        <taxon>Sordariomycetes</taxon>
        <taxon>Sordariomycetidae</taxon>
        <taxon>Sordariales</taxon>
        <taxon>Sordariales incertae sedis</taxon>
        <taxon>Madurella</taxon>
    </lineage>
</organism>
<dbReference type="RefSeq" id="XP_070920118.1">
    <property type="nucleotide sequence ID" value="XM_071064017.1"/>
</dbReference>
<feature type="region of interest" description="Disordered" evidence="1">
    <location>
        <begin position="361"/>
        <end position="410"/>
    </location>
</feature>
<feature type="compositionally biased region" description="Basic residues" evidence="1">
    <location>
        <begin position="388"/>
        <end position="397"/>
    </location>
</feature>
<dbReference type="PANTHER" id="PTHR37538">
    <property type="entry name" value="BTB DOMAIN-CONTAINING PROTEIN"/>
    <property type="match status" value="1"/>
</dbReference>
<dbReference type="Gene3D" id="3.30.710.10">
    <property type="entry name" value="Potassium Channel Kv1.1, Chain A"/>
    <property type="match status" value="1"/>
</dbReference>
<dbReference type="GeneID" id="98179340"/>
<evidence type="ECO:0008006" key="4">
    <source>
        <dbReference type="Google" id="ProtNLM"/>
    </source>
</evidence>